<evidence type="ECO:0000259" key="2">
    <source>
        <dbReference type="Pfam" id="PF00582"/>
    </source>
</evidence>
<reference evidence="4" key="1">
    <citation type="submission" date="2021-11" db="EMBL/GenBank/DDBJ databases">
        <title>Cultivation dependent microbiological survey of springs from the worlds oldest radium mine currently devoted to the extraction of radon-saturated water.</title>
        <authorList>
            <person name="Kapinusova G."/>
            <person name="Smrhova T."/>
            <person name="Strejcek M."/>
            <person name="Suman J."/>
            <person name="Jani K."/>
            <person name="Pajer P."/>
            <person name="Uhlik O."/>
        </authorList>
    </citation>
    <scope>NUCLEOTIDE SEQUENCE [LARGE SCALE GENOMIC DNA]</scope>
    <source>
        <strain evidence="4">J379</strain>
    </source>
</reference>
<dbReference type="CDD" id="cd00293">
    <property type="entry name" value="USP-like"/>
    <property type="match status" value="1"/>
</dbReference>
<evidence type="ECO:0000256" key="1">
    <source>
        <dbReference type="ARBA" id="ARBA00008791"/>
    </source>
</evidence>
<keyword evidence="4" id="KW-1185">Reference proteome</keyword>
<evidence type="ECO:0000313" key="4">
    <source>
        <dbReference type="Proteomes" id="UP001058860"/>
    </source>
</evidence>
<feature type="domain" description="UspA" evidence="2">
    <location>
        <begin position="2"/>
        <end position="134"/>
    </location>
</feature>
<dbReference type="InterPro" id="IPR014729">
    <property type="entry name" value="Rossmann-like_a/b/a_fold"/>
</dbReference>
<feature type="domain" description="UspA" evidence="2">
    <location>
        <begin position="145"/>
        <end position="282"/>
    </location>
</feature>
<comment type="similarity">
    <text evidence="1">Belongs to the universal stress protein A family.</text>
</comment>
<dbReference type="Gene3D" id="3.40.50.620">
    <property type="entry name" value="HUPs"/>
    <property type="match status" value="2"/>
</dbReference>
<accession>A0ABY5PGW6</accession>
<name>A0ABY5PGW6_9ACTN</name>
<dbReference type="PANTHER" id="PTHR46268">
    <property type="entry name" value="STRESS RESPONSE PROTEIN NHAX"/>
    <property type="match status" value="1"/>
</dbReference>
<gene>
    <name evidence="3" type="ORF">LRS13_24735</name>
</gene>
<evidence type="ECO:0000313" key="3">
    <source>
        <dbReference type="EMBL" id="UUY03827.1"/>
    </source>
</evidence>
<protein>
    <submittedName>
        <fullName evidence="3">Universal stress protein</fullName>
    </submittedName>
</protein>
<organism evidence="3 4">
    <name type="scientific">Svornostia abyssi</name>
    <dbReference type="NCBI Taxonomy" id="2898438"/>
    <lineage>
        <taxon>Bacteria</taxon>
        <taxon>Bacillati</taxon>
        <taxon>Actinomycetota</taxon>
        <taxon>Thermoleophilia</taxon>
        <taxon>Solirubrobacterales</taxon>
        <taxon>Baekduiaceae</taxon>
        <taxon>Svornostia</taxon>
    </lineage>
</organism>
<dbReference type="InterPro" id="IPR006015">
    <property type="entry name" value="Universal_stress_UspA"/>
</dbReference>
<dbReference type="Pfam" id="PF00582">
    <property type="entry name" value="Usp"/>
    <property type="match status" value="2"/>
</dbReference>
<dbReference type="CDD" id="cd23659">
    <property type="entry name" value="USP_At3g01520-like"/>
    <property type="match status" value="1"/>
</dbReference>
<sequence>MNVLVGIDSSPQRADAVALGAALVRALGGALHVAHVLPGTGNTMIYGADLTGALREAGQEILDSAIAQATDGVTLHQHLPSDDSAPRALHALAEAEDIDLLVLGSSHRGRVGRALLGGTAERVAQGSPCAVAVAPRGFVPKDELREVGIAYDAGAESRAALRWAADLTIAVDGRLHVLTVAEPLNTGLYPSAEVMLREDMQASLVAARQRVLDEAVAEAPARAKARGEMLHGSPTKTLAAAAEDLDLLVLGSREYGPLGAVLLGGVSHGLLRDAPCPVVVLPRSVSERGDAGPSAGSPPAAA</sequence>
<dbReference type="InterPro" id="IPR006016">
    <property type="entry name" value="UspA"/>
</dbReference>
<proteinExistence type="inferred from homology"/>
<dbReference type="PANTHER" id="PTHR46268:SF6">
    <property type="entry name" value="UNIVERSAL STRESS PROTEIN UP12"/>
    <property type="match status" value="1"/>
</dbReference>
<dbReference type="Proteomes" id="UP001058860">
    <property type="component" value="Chromosome"/>
</dbReference>
<dbReference type="EMBL" id="CP088295">
    <property type="protein sequence ID" value="UUY03827.1"/>
    <property type="molecule type" value="Genomic_DNA"/>
</dbReference>
<dbReference type="RefSeq" id="WP_353864324.1">
    <property type="nucleotide sequence ID" value="NZ_CP088295.1"/>
</dbReference>
<dbReference type="PRINTS" id="PR01438">
    <property type="entry name" value="UNVRSLSTRESS"/>
</dbReference>
<dbReference type="SUPFAM" id="SSF52402">
    <property type="entry name" value="Adenine nucleotide alpha hydrolases-like"/>
    <property type="match status" value="2"/>
</dbReference>